<protein>
    <submittedName>
        <fullName evidence="1">Uncharacterized protein</fullName>
    </submittedName>
</protein>
<proteinExistence type="predicted"/>
<reference evidence="1 2" key="1">
    <citation type="submission" date="2015-04" db="EMBL/GenBank/DDBJ databases">
        <title>Complete genome sequence of Schizopora paradoxa KUC8140, a cosmopolitan wood degrader in East Asia.</title>
        <authorList>
            <consortium name="DOE Joint Genome Institute"/>
            <person name="Min B."/>
            <person name="Park H."/>
            <person name="Jang Y."/>
            <person name="Kim J.-J."/>
            <person name="Kim K.H."/>
            <person name="Pangilinan J."/>
            <person name="Lipzen A."/>
            <person name="Riley R."/>
            <person name="Grigoriev I.V."/>
            <person name="Spatafora J.W."/>
            <person name="Choi I.-G."/>
        </authorList>
    </citation>
    <scope>NUCLEOTIDE SEQUENCE [LARGE SCALE GENOMIC DNA]</scope>
    <source>
        <strain evidence="1 2">KUC8140</strain>
    </source>
</reference>
<dbReference type="AlphaFoldDB" id="A0A0H2QYU1"/>
<evidence type="ECO:0000313" key="1">
    <source>
        <dbReference type="EMBL" id="KLO04730.1"/>
    </source>
</evidence>
<accession>A0A0H2QYU1</accession>
<dbReference type="EMBL" id="KQ086448">
    <property type="protein sequence ID" value="KLO04730.1"/>
    <property type="molecule type" value="Genomic_DNA"/>
</dbReference>
<keyword evidence="2" id="KW-1185">Reference proteome</keyword>
<dbReference type="InParanoid" id="A0A0H2QYU1"/>
<dbReference type="Proteomes" id="UP000053477">
    <property type="component" value="Unassembled WGS sequence"/>
</dbReference>
<organism evidence="1 2">
    <name type="scientific">Schizopora paradoxa</name>
    <dbReference type="NCBI Taxonomy" id="27342"/>
    <lineage>
        <taxon>Eukaryota</taxon>
        <taxon>Fungi</taxon>
        <taxon>Dikarya</taxon>
        <taxon>Basidiomycota</taxon>
        <taxon>Agaricomycotina</taxon>
        <taxon>Agaricomycetes</taxon>
        <taxon>Hymenochaetales</taxon>
        <taxon>Schizoporaceae</taxon>
        <taxon>Schizopora</taxon>
    </lineage>
</organism>
<sequence>MLSRDGHCTVTPRGEWSGMSWPNLKTATPKLKATYWFKNTDKVFDELTPDRGRIEAVGMFKVVVPASSKAPARNIGYSKTTLLPRGRIASNISTSWDRLSLIALITAALH</sequence>
<name>A0A0H2QYU1_9AGAM</name>
<evidence type="ECO:0000313" key="2">
    <source>
        <dbReference type="Proteomes" id="UP000053477"/>
    </source>
</evidence>
<gene>
    <name evidence="1" type="ORF">SCHPADRAFT_746479</name>
</gene>